<proteinExistence type="predicted"/>
<gene>
    <name evidence="1" type="ORF">HCA78_12705</name>
</gene>
<dbReference type="EMBL" id="JAARWW010000005">
    <property type="protein sequence ID" value="MBC2004637.1"/>
    <property type="molecule type" value="Genomic_DNA"/>
</dbReference>
<dbReference type="AlphaFoldDB" id="A0A842D3Y3"/>
<dbReference type="RefSeq" id="WP_185533646.1">
    <property type="nucleotide sequence ID" value="NZ_JAARWW010000005.1"/>
</dbReference>
<organism evidence="1 2">
    <name type="scientific">Listeria booriae</name>
    <dbReference type="NCBI Taxonomy" id="1552123"/>
    <lineage>
        <taxon>Bacteria</taxon>
        <taxon>Bacillati</taxon>
        <taxon>Bacillota</taxon>
        <taxon>Bacilli</taxon>
        <taxon>Bacillales</taxon>
        <taxon>Listeriaceae</taxon>
        <taxon>Listeria</taxon>
    </lineage>
</organism>
<evidence type="ECO:0000313" key="2">
    <source>
        <dbReference type="Proteomes" id="UP000546806"/>
    </source>
</evidence>
<accession>A0A842D3Y3</accession>
<protein>
    <submittedName>
        <fullName evidence="1">Uncharacterized protein</fullName>
    </submittedName>
</protein>
<reference evidence="1 2" key="1">
    <citation type="submission" date="2020-03" db="EMBL/GenBank/DDBJ databases">
        <title>Soil Listeria distribution.</title>
        <authorList>
            <person name="Liao J."/>
            <person name="Wiedmann M."/>
        </authorList>
    </citation>
    <scope>NUCLEOTIDE SEQUENCE [LARGE SCALE GENOMIC DNA]</scope>
    <source>
        <strain evidence="1 2">FSL L7-0435</strain>
    </source>
</reference>
<name>A0A842D3Y3_9LIST</name>
<comment type="caution">
    <text evidence="1">The sequence shown here is derived from an EMBL/GenBank/DDBJ whole genome shotgun (WGS) entry which is preliminary data.</text>
</comment>
<dbReference type="Proteomes" id="UP000546806">
    <property type="component" value="Unassembled WGS sequence"/>
</dbReference>
<sequence>MAKTKRVKTKDIDIGGKTYTLTFSDADVTTYLEQTTLIPKKVHAAQSFDESVEVLKNSIELFLGVDSFEQVFNDCEQNILNVMNELFMLLEVVNNEIYPDEEIEIPAEPEIEEDEIFPD</sequence>
<evidence type="ECO:0000313" key="1">
    <source>
        <dbReference type="EMBL" id="MBC2004637.1"/>
    </source>
</evidence>